<dbReference type="AlphaFoldDB" id="A0A1C4ZUN6"/>
<dbReference type="Pfam" id="PF03176">
    <property type="entry name" value="MMPL"/>
    <property type="match status" value="1"/>
</dbReference>
<keyword evidence="4 5" id="KW-0472">Membrane</keyword>
<feature type="domain" description="Membrane transport protein MMPL" evidence="6">
    <location>
        <begin position="12"/>
        <end position="63"/>
    </location>
</feature>
<keyword evidence="2 5" id="KW-0812">Transmembrane</keyword>
<dbReference type="GO" id="GO:0016020">
    <property type="term" value="C:membrane"/>
    <property type="evidence" value="ECO:0007669"/>
    <property type="project" value="UniProtKB-SubCell"/>
</dbReference>
<sequence>MAHFAEVPSAEALAVLPLVVPVGLGVAVAVGVLLDTVVVRSPLVPAPAYDIGPEVWWPGRLSRSHRAGDPAGAGVDRA</sequence>
<dbReference type="Proteomes" id="UP000198551">
    <property type="component" value="Unassembled WGS sequence"/>
</dbReference>
<evidence type="ECO:0000313" key="8">
    <source>
        <dbReference type="Proteomes" id="UP000198551"/>
    </source>
</evidence>
<reference evidence="8" key="1">
    <citation type="submission" date="2016-06" db="EMBL/GenBank/DDBJ databases">
        <authorList>
            <person name="Varghese N."/>
        </authorList>
    </citation>
    <scope>NUCLEOTIDE SEQUENCE [LARGE SCALE GENOMIC DNA]</scope>
    <source>
        <strain evidence="8">DSM 45555</strain>
    </source>
</reference>
<dbReference type="InterPro" id="IPR004869">
    <property type="entry name" value="MMPL_dom"/>
</dbReference>
<evidence type="ECO:0000256" key="1">
    <source>
        <dbReference type="ARBA" id="ARBA00004141"/>
    </source>
</evidence>
<evidence type="ECO:0000256" key="2">
    <source>
        <dbReference type="ARBA" id="ARBA00022692"/>
    </source>
</evidence>
<evidence type="ECO:0000259" key="6">
    <source>
        <dbReference type="Pfam" id="PF03176"/>
    </source>
</evidence>
<keyword evidence="3 5" id="KW-1133">Transmembrane helix</keyword>
<keyword evidence="8" id="KW-1185">Reference proteome</keyword>
<evidence type="ECO:0000256" key="4">
    <source>
        <dbReference type="ARBA" id="ARBA00023136"/>
    </source>
</evidence>
<gene>
    <name evidence="7" type="ORF">GA0070215_120120</name>
</gene>
<accession>A0A1C4ZUN6</accession>
<evidence type="ECO:0000256" key="3">
    <source>
        <dbReference type="ARBA" id="ARBA00022989"/>
    </source>
</evidence>
<evidence type="ECO:0000256" key="5">
    <source>
        <dbReference type="SAM" id="Phobius"/>
    </source>
</evidence>
<name>A0A1C4ZUN6_9ACTN</name>
<feature type="transmembrane region" description="Helical" evidence="5">
    <location>
        <begin position="12"/>
        <end position="34"/>
    </location>
</feature>
<organism evidence="7 8">
    <name type="scientific">Micromonospora marina</name>
    <dbReference type="NCBI Taxonomy" id="307120"/>
    <lineage>
        <taxon>Bacteria</taxon>
        <taxon>Bacillati</taxon>
        <taxon>Actinomycetota</taxon>
        <taxon>Actinomycetes</taxon>
        <taxon>Micromonosporales</taxon>
        <taxon>Micromonosporaceae</taxon>
        <taxon>Micromonospora</taxon>
    </lineage>
</organism>
<protein>
    <submittedName>
        <fullName evidence="7">MMPL family protein</fullName>
    </submittedName>
</protein>
<proteinExistence type="predicted"/>
<dbReference type="EMBL" id="FMCV01000020">
    <property type="protein sequence ID" value="SCF36668.1"/>
    <property type="molecule type" value="Genomic_DNA"/>
</dbReference>
<comment type="subcellular location">
    <subcellularLocation>
        <location evidence="1">Membrane</location>
        <topology evidence="1">Multi-pass membrane protein</topology>
    </subcellularLocation>
</comment>
<evidence type="ECO:0000313" key="7">
    <source>
        <dbReference type="EMBL" id="SCF36668.1"/>
    </source>
</evidence>